<evidence type="ECO:0000256" key="3">
    <source>
        <dbReference type="ARBA" id="ARBA00022475"/>
    </source>
</evidence>
<comment type="subcellular location">
    <subcellularLocation>
        <location evidence="1">Cell membrane</location>
        <topology evidence="1">Multi-pass membrane protein</topology>
    </subcellularLocation>
</comment>
<keyword evidence="2" id="KW-0813">Transport</keyword>
<dbReference type="GO" id="GO:0015297">
    <property type="term" value="F:antiporter activity"/>
    <property type="evidence" value="ECO:0007669"/>
    <property type="project" value="InterPro"/>
</dbReference>
<dbReference type="PANTHER" id="PTHR42925">
    <property type="entry name" value="MULTIDRUG AND TOXIN EFFLUX PROTEIN MATE FAMILY"/>
    <property type="match status" value="1"/>
</dbReference>
<evidence type="ECO:0000256" key="7">
    <source>
        <dbReference type="SAM" id="Phobius"/>
    </source>
</evidence>
<organism evidence="8 9">
    <name type="scientific">Prevotella communis</name>
    <dbReference type="NCBI Taxonomy" id="2913614"/>
    <lineage>
        <taxon>Bacteria</taxon>
        <taxon>Pseudomonadati</taxon>
        <taxon>Bacteroidota</taxon>
        <taxon>Bacteroidia</taxon>
        <taxon>Bacteroidales</taxon>
        <taxon>Prevotellaceae</taxon>
        <taxon>Prevotella</taxon>
    </lineage>
</organism>
<feature type="transmembrane region" description="Helical" evidence="7">
    <location>
        <begin position="176"/>
        <end position="199"/>
    </location>
</feature>
<keyword evidence="9" id="KW-1185">Reference proteome</keyword>
<feature type="transmembrane region" description="Helical" evidence="7">
    <location>
        <begin position="103"/>
        <end position="127"/>
    </location>
</feature>
<dbReference type="InterPro" id="IPR047135">
    <property type="entry name" value="YsiQ"/>
</dbReference>
<feature type="transmembrane region" description="Helical" evidence="7">
    <location>
        <begin position="367"/>
        <end position="384"/>
    </location>
</feature>
<feature type="transmembrane region" description="Helical" evidence="7">
    <location>
        <begin position="70"/>
        <end position="91"/>
    </location>
</feature>
<evidence type="ECO:0000256" key="6">
    <source>
        <dbReference type="ARBA" id="ARBA00023136"/>
    </source>
</evidence>
<dbReference type="STRING" id="645274.SAMN04487901_107104"/>
<keyword evidence="4 7" id="KW-0812">Transmembrane</keyword>
<evidence type="ECO:0000256" key="5">
    <source>
        <dbReference type="ARBA" id="ARBA00022989"/>
    </source>
</evidence>
<evidence type="ECO:0000256" key="1">
    <source>
        <dbReference type="ARBA" id="ARBA00004651"/>
    </source>
</evidence>
<feature type="transmembrane region" description="Helical" evidence="7">
    <location>
        <begin position="300"/>
        <end position="320"/>
    </location>
</feature>
<dbReference type="AlphaFoldDB" id="A0A1G7W994"/>
<keyword evidence="5 7" id="KW-1133">Transmembrane helix</keyword>
<feature type="transmembrane region" description="Helical" evidence="7">
    <location>
        <begin position="405"/>
        <end position="423"/>
    </location>
</feature>
<name>A0A1G7W994_9BACT</name>
<dbReference type="GO" id="GO:0042910">
    <property type="term" value="F:xenobiotic transmembrane transporter activity"/>
    <property type="evidence" value="ECO:0007669"/>
    <property type="project" value="InterPro"/>
</dbReference>
<evidence type="ECO:0000313" key="9">
    <source>
        <dbReference type="Proteomes" id="UP000198779"/>
    </source>
</evidence>
<dbReference type="GO" id="GO:0005886">
    <property type="term" value="C:plasma membrane"/>
    <property type="evidence" value="ECO:0007669"/>
    <property type="project" value="UniProtKB-SubCell"/>
</dbReference>
<feature type="transmembrane region" description="Helical" evidence="7">
    <location>
        <begin position="429"/>
        <end position="449"/>
    </location>
</feature>
<feature type="transmembrane region" description="Helical" evidence="7">
    <location>
        <begin position="147"/>
        <end position="164"/>
    </location>
</feature>
<evidence type="ECO:0000313" key="8">
    <source>
        <dbReference type="EMBL" id="SDG68565.1"/>
    </source>
</evidence>
<proteinExistence type="predicted"/>
<dbReference type="PIRSF" id="PIRSF006603">
    <property type="entry name" value="DinF"/>
    <property type="match status" value="1"/>
</dbReference>
<evidence type="ECO:0000256" key="4">
    <source>
        <dbReference type="ARBA" id="ARBA00022692"/>
    </source>
</evidence>
<dbReference type="CDD" id="cd13134">
    <property type="entry name" value="MATE_like_8"/>
    <property type="match status" value="1"/>
</dbReference>
<gene>
    <name evidence="8" type="ORF">SAMN04487901_107104</name>
</gene>
<evidence type="ECO:0000256" key="2">
    <source>
        <dbReference type="ARBA" id="ARBA00022448"/>
    </source>
</evidence>
<dbReference type="Proteomes" id="UP000198779">
    <property type="component" value="Unassembled WGS sequence"/>
</dbReference>
<keyword evidence="6 7" id="KW-0472">Membrane</keyword>
<dbReference type="EMBL" id="FNCQ01000007">
    <property type="protein sequence ID" value="SDG68565.1"/>
    <property type="molecule type" value="Genomic_DNA"/>
</dbReference>
<accession>A0A1G7W994</accession>
<feature type="transmembrane region" description="Helical" evidence="7">
    <location>
        <begin position="341"/>
        <end position="361"/>
    </location>
</feature>
<reference evidence="9" key="1">
    <citation type="submission" date="2016-10" db="EMBL/GenBank/DDBJ databases">
        <authorList>
            <person name="Varghese N."/>
            <person name="Submissions S."/>
        </authorList>
    </citation>
    <scope>NUCLEOTIDE SEQUENCE [LARGE SCALE GENOMIC DNA]</scope>
    <source>
        <strain evidence="9">BP1-148</strain>
    </source>
</reference>
<dbReference type="Pfam" id="PF01554">
    <property type="entry name" value="MatE"/>
    <property type="match status" value="2"/>
</dbReference>
<keyword evidence="3" id="KW-1003">Cell membrane</keyword>
<dbReference type="InterPro" id="IPR002528">
    <property type="entry name" value="MATE_fam"/>
</dbReference>
<dbReference type="NCBIfam" id="TIGR00797">
    <property type="entry name" value="matE"/>
    <property type="match status" value="1"/>
</dbReference>
<dbReference type="InterPro" id="IPR048279">
    <property type="entry name" value="MdtK-like"/>
</dbReference>
<feature type="transmembrane region" description="Helical" evidence="7">
    <location>
        <begin position="30"/>
        <end position="50"/>
    </location>
</feature>
<dbReference type="PANTHER" id="PTHR42925:SF1">
    <property type="entry name" value="VIRULENCE FACTOR MVIN"/>
    <property type="match status" value="1"/>
</dbReference>
<protein>
    <submittedName>
        <fullName evidence="8">Putative efflux protein, MATE family</fullName>
    </submittedName>
</protein>
<sequence length="465" mass="51017">MVFVLQCSHLFVPLQLKIKGMAEQSLKRQLKVLTIPVFIEMALVMLLGAVDTVMLSRYSDNSVAAVGLDNQLISLVFLVYQFFSMGAAILCAQYIGAGLRKRLVQVVGMALVVNLMLGMGVSALLYFKAEALLQLMGLRPELMHDGVVYLKITGALSFFQALSLTFSASLRSADKVVYPMVVTGIVNVLNIIGNYALIFGRLGCPQLGVEGAAIATAASRAVAMVLLAAIHFKVHIPRFPLSYFRPMPWQELGNLLRIGVPAMSENISYSLSQVVITYFINQISNEALAARTYCFNMITFVFLFCISITQGGGILVGHLVGQQRHQAAYVLGNYFFRWSMIITLTGSALLALSGRGVLSAFTDNEEIIAMGVWVFVVDFFLEIGRTSNIFAVGTLRATGDAIYPVVIGIIFQWSIAVGLSYVIGIPLGYGLVGMWIGFALDENIRGIILMRRWRSGKWRDKGFVK</sequence>